<protein>
    <submittedName>
        <fullName evidence="1">Uncharacterized protein</fullName>
    </submittedName>
</protein>
<name>A0A4Q5KZE4_9GAMM</name>
<dbReference type="EMBL" id="SEZK01000003">
    <property type="protein sequence ID" value="RYU53707.1"/>
    <property type="molecule type" value="Genomic_DNA"/>
</dbReference>
<comment type="caution">
    <text evidence="1">The sequence shown here is derived from an EMBL/GenBank/DDBJ whole genome shotgun (WGS) entry which is preliminary data.</text>
</comment>
<dbReference type="AlphaFoldDB" id="A0A4Q5KZE4"/>
<gene>
    <name evidence="2" type="ORF">ERW53_04455</name>
    <name evidence="1" type="ORF">ERW57_03925</name>
</gene>
<sequence>MNDNNNIISMDTPENPLQELLKKGGQQFLVQAIDAELAILLESTRMRPLMVSDEWSEMAISLNEIVKLGLVISKLKYQK</sequence>
<proteinExistence type="predicted"/>
<organism evidence="1 3">
    <name type="scientific">Aliivibrio finisterrensis</name>
    <dbReference type="NCBI Taxonomy" id="511998"/>
    <lineage>
        <taxon>Bacteria</taxon>
        <taxon>Pseudomonadati</taxon>
        <taxon>Pseudomonadota</taxon>
        <taxon>Gammaproteobacteria</taxon>
        <taxon>Vibrionales</taxon>
        <taxon>Vibrionaceae</taxon>
        <taxon>Aliivibrio</taxon>
    </lineage>
</organism>
<dbReference type="Proteomes" id="UP000294063">
    <property type="component" value="Unassembled WGS sequence"/>
</dbReference>
<dbReference type="EMBL" id="SEZN01000005">
    <property type="protein sequence ID" value="RYU66152.1"/>
    <property type="molecule type" value="Genomic_DNA"/>
</dbReference>
<dbReference type="RefSeq" id="WP_130048336.1">
    <property type="nucleotide sequence ID" value="NZ_SEZK01000003.1"/>
</dbReference>
<accession>A0A4Q5KZE4</accession>
<reference evidence="3 4" key="1">
    <citation type="submission" date="2019-02" db="EMBL/GenBank/DDBJ databases">
        <title>Genome sequences of Aliivibrio finisterrensis strains from farmed Atlantic salmon.</title>
        <authorList>
            <person name="Bowman J.P."/>
        </authorList>
    </citation>
    <scope>NUCLEOTIDE SEQUENCE [LARGE SCALE GENOMIC DNA]</scope>
    <source>
        <strain evidence="2 4">A21</strain>
        <strain evidence="1 3">A46</strain>
    </source>
</reference>
<keyword evidence="4" id="KW-1185">Reference proteome</keyword>
<dbReference type="Proteomes" id="UP000294166">
    <property type="component" value="Unassembled WGS sequence"/>
</dbReference>
<evidence type="ECO:0000313" key="4">
    <source>
        <dbReference type="Proteomes" id="UP000294166"/>
    </source>
</evidence>
<evidence type="ECO:0000313" key="2">
    <source>
        <dbReference type="EMBL" id="RYU66152.1"/>
    </source>
</evidence>
<evidence type="ECO:0000313" key="1">
    <source>
        <dbReference type="EMBL" id="RYU53707.1"/>
    </source>
</evidence>
<evidence type="ECO:0000313" key="3">
    <source>
        <dbReference type="Proteomes" id="UP000294063"/>
    </source>
</evidence>